<dbReference type="RefSeq" id="WP_283223328.1">
    <property type="nucleotide sequence ID" value="NZ_JASGBH010000002.1"/>
</dbReference>
<evidence type="ECO:0000256" key="6">
    <source>
        <dbReference type="SAM" id="Phobius"/>
    </source>
</evidence>
<gene>
    <name evidence="7" type="primary">lptC</name>
    <name evidence="7" type="ORF">QLQ16_03650</name>
</gene>
<evidence type="ECO:0000256" key="3">
    <source>
        <dbReference type="ARBA" id="ARBA00022692"/>
    </source>
</evidence>
<sequence>MIRRLIDRLSLYLPLILMGFLALGSWWLVRSMPSIIYADENKPVRQEPDYRLENFSVKSFDTTGRMTREVMGDKGRHYPDVDEMHIDHVRVYAQSDTGVKINAKANTGVATGDGERVTLLGQAVAVRAADANAPRMALRGERLLALVKEEKLLSSDPVEITRDKDVFNALTMNFNSKSGEYLLDGRVRGVLAPKP</sequence>
<keyword evidence="8" id="KW-1185">Reference proteome</keyword>
<accession>A0ABT6X479</accession>
<evidence type="ECO:0000256" key="1">
    <source>
        <dbReference type="ARBA" id="ARBA00022475"/>
    </source>
</evidence>
<dbReference type="PANTHER" id="PTHR37481:SF1">
    <property type="entry name" value="LIPOPOLYSACCHARIDE EXPORT SYSTEM PROTEIN LPTC"/>
    <property type="match status" value="1"/>
</dbReference>
<dbReference type="Pfam" id="PF06835">
    <property type="entry name" value="LptC"/>
    <property type="match status" value="1"/>
</dbReference>
<organism evidence="7 8">
    <name type="scientific">Limnohabitans lacus</name>
    <dbReference type="NCBI Taxonomy" id="3045173"/>
    <lineage>
        <taxon>Bacteria</taxon>
        <taxon>Pseudomonadati</taxon>
        <taxon>Pseudomonadota</taxon>
        <taxon>Betaproteobacteria</taxon>
        <taxon>Burkholderiales</taxon>
        <taxon>Comamonadaceae</taxon>
        <taxon>Limnohabitans</taxon>
    </lineage>
</organism>
<dbReference type="PANTHER" id="PTHR37481">
    <property type="entry name" value="LIPOPOLYSACCHARIDE EXPORT SYSTEM PROTEIN LPTC"/>
    <property type="match status" value="1"/>
</dbReference>
<evidence type="ECO:0000313" key="8">
    <source>
        <dbReference type="Proteomes" id="UP001431902"/>
    </source>
</evidence>
<dbReference type="EMBL" id="JASGBH010000002">
    <property type="protein sequence ID" value="MDI9232925.1"/>
    <property type="molecule type" value="Genomic_DNA"/>
</dbReference>
<keyword evidence="4 6" id="KW-1133">Transmembrane helix</keyword>
<dbReference type="Gene3D" id="2.60.450.10">
    <property type="entry name" value="Lipopolysaccharide (LPS) transport protein A like domain"/>
    <property type="match status" value="1"/>
</dbReference>
<dbReference type="NCBIfam" id="TIGR04409">
    <property type="entry name" value="LptC_YrbK"/>
    <property type="match status" value="1"/>
</dbReference>
<reference evidence="7" key="1">
    <citation type="submission" date="2023-05" db="EMBL/GenBank/DDBJ databases">
        <title>Limnohabitans sp. strain HM2-2 Genome sequencing and assembly.</title>
        <authorList>
            <person name="Jung Y."/>
        </authorList>
    </citation>
    <scope>NUCLEOTIDE SEQUENCE</scope>
    <source>
        <strain evidence="7">HM2-2</strain>
    </source>
</reference>
<name>A0ABT6X479_9BURK</name>
<keyword evidence="2" id="KW-0997">Cell inner membrane</keyword>
<evidence type="ECO:0000256" key="2">
    <source>
        <dbReference type="ARBA" id="ARBA00022519"/>
    </source>
</evidence>
<dbReference type="Proteomes" id="UP001431902">
    <property type="component" value="Unassembled WGS sequence"/>
</dbReference>
<keyword evidence="3 6" id="KW-0812">Transmembrane</keyword>
<proteinExistence type="predicted"/>
<dbReference type="InterPro" id="IPR026265">
    <property type="entry name" value="LptC"/>
</dbReference>
<evidence type="ECO:0000256" key="5">
    <source>
        <dbReference type="ARBA" id="ARBA00023136"/>
    </source>
</evidence>
<keyword evidence="5 6" id="KW-0472">Membrane</keyword>
<keyword evidence="1" id="KW-1003">Cell membrane</keyword>
<evidence type="ECO:0000313" key="7">
    <source>
        <dbReference type="EMBL" id="MDI9232925.1"/>
    </source>
</evidence>
<evidence type="ECO:0000256" key="4">
    <source>
        <dbReference type="ARBA" id="ARBA00022989"/>
    </source>
</evidence>
<dbReference type="InterPro" id="IPR052363">
    <property type="entry name" value="LPS_export_LptC"/>
</dbReference>
<dbReference type="InterPro" id="IPR010664">
    <property type="entry name" value="LipoPS_assembly_LptC-rel"/>
</dbReference>
<comment type="caution">
    <text evidence="7">The sequence shown here is derived from an EMBL/GenBank/DDBJ whole genome shotgun (WGS) entry which is preliminary data.</text>
</comment>
<protein>
    <submittedName>
        <fullName evidence="7">LPS export ABC transporter periplasmic protein LptC</fullName>
    </submittedName>
</protein>
<feature type="transmembrane region" description="Helical" evidence="6">
    <location>
        <begin position="12"/>
        <end position="29"/>
    </location>
</feature>